<evidence type="ECO:0008006" key="2">
    <source>
        <dbReference type="Google" id="ProtNLM"/>
    </source>
</evidence>
<accession>A0A8S5MX61</accession>
<organism evidence="1">
    <name type="scientific">Myoviridae sp. ct3wi9</name>
    <dbReference type="NCBI Taxonomy" id="2826610"/>
    <lineage>
        <taxon>Viruses</taxon>
        <taxon>Duplodnaviria</taxon>
        <taxon>Heunggongvirae</taxon>
        <taxon>Uroviricota</taxon>
        <taxon>Caudoviricetes</taxon>
    </lineage>
</organism>
<sequence>MMPRDQHAEEELELEALALYLDVFQPKVRQHLTGQTLKRLSTCLMEIDQADVSGDLITNYKYLGSTKNDHSWLYPGLYVTHWIPGENASFDIVYYEYNVYDSMYRHAMIQEGTAKLYRVYINASGWVMDSDGCPFDLENLPDDTVTMIEHLRQYAFEHQDDKYVDMEAACKEVYKRAIDHLILQTTLAHNILF</sequence>
<name>A0A8S5MX61_9CAUD</name>
<protein>
    <recommendedName>
        <fullName evidence="2">DUF402 domain-containing protein</fullName>
    </recommendedName>
</protein>
<dbReference type="EMBL" id="BK015006">
    <property type="protein sequence ID" value="DAD86642.1"/>
    <property type="molecule type" value="Genomic_DNA"/>
</dbReference>
<reference evidence="1" key="1">
    <citation type="journal article" date="2021" name="Proc. Natl. Acad. Sci. U.S.A.">
        <title>A Catalog of Tens of Thousands of Viruses from Human Metagenomes Reveals Hidden Associations with Chronic Diseases.</title>
        <authorList>
            <person name="Tisza M.J."/>
            <person name="Buck C.B."/>
        </authorList>
    </citation>
    <scope>NUCLEOTIDE SEQUENCE</scope>
    <source>
        <strain evidence="1">Ct3wi9</strain>
    </source>
</reference>
<proteinExistence type="predicted"/>
<evidence type="ECO:0000313" key="1">
    <source>
        <dbReference type="EMBL" id="DAD86642.1"/>
    </source>
</evidence>